<feature type="domain" description="Acyl-CoA dehydrogenase/oxidase N-terminal" evidence="8">
    <location>
        <begin position="6"/>
        <end position="130"/>
    </location>
</feature>
<evidence type="ECO:0000256" key="5">
    <source>
        <dbReference type="ARBA" id="ARBA00023002"/>
    </source>
</evidence>
<dbReference type="RefSeq" id="WP_172162792.1">
    <property type="nucleotide sequence ID" value="NZ_WOEZ01000044.1"/>
</dbReference>
<dbReference type="InterPro" id="IPR009100">
    <property type="entry name" value="AcylCoA_DH/oxidase_NM_dom_sf"/>
</dbReference>
<evidence type="ECO:0000256" key="1">
    <source>
        <dbReference type="ARBA" id="ARBA00001974"/>
    </source>
</evidence>
<keyword evidence="4" id="KW-0274">FAD</keyword>
<dbReference type="PANTHER" id="PTHR43292">
    <property type="entry name" value="ACYL-COA DEHYDROGENASE"/>
    <property type="match status" value="1"/>
</dbReference>
<dbReference type="InterPro" id="IPR037069">
    <property type="entry name" value="AcylCoA_DH/ox_N_sf"/>
</dbReference>
<reference evidence="9 10" key="1">
    <citation type="submission" date="2019-11" db="EMBL/GenBank/DDBJ databases">
        <title>Metabolism of dissolved organic matter in forest soils.</title>
        <authorList>
            <person name="Cyle K.T."/>
            <person name="Wilhelm R.C."/>
            <person name="Martinez C.E."/>
        </authorList>
    </citation>
    <scope>NUCLEOTIDE SEQUENCE [LARGE SCALE GENOMIC DNA]</scope>
    <source>
        <strain evidence="9 10">5N</strain>
    </source>
</reference>
<accession>A0A972SHC3</accession>
<evidence type="ECO:0000256" key="2">
    <source>
        <dbReference type="ARBA" id="ARBA00009347"/>
    </source>
</evidence>
<dbReference type="Pfam" id="PF02771">
    <property type="entry name" value="Acyl-CoA_dh_N"/>
    <property type="match status" value="1"/>
</dbReference>
<dbReference type="InterPro" id="IPR006091">
    <property type="entry name" value="Acyl-CoA_Oxase/DH_mid-dom"/>
</dbReference>
<protein>
    <submittedName>
        <fullName evidence="9">Acyl-CoA dehydrogenase</fullName>
    </submittedName>
</protein>
<dbReference type="Gene3D" id="1.20.140.10">
    <property type="entry name" value="Butyryl-CoA Dehydrogenase, subunit A, domain 3"/>
    <property type="match status" value="1"/>
</dbReference>
<proteinExistence type="inferred from homology"/>
<gene>
    <name evidence="9" type="ORF">GNZ13_09660</name>
</gene>
<dbReference type="SUPFAM" id="SSF56645">
    <property type="entry name" value="Acyl-CoA dehydrogenase NM domain-like"/>
    <property type="match status" value="1"/>
</dbReference>
<dbReference type="InterPro" id="IPR052161">
    <property type="entry name" value="Mycobact_Acyl-CoA_DH"/>
</dbReference>
<keyword evidence="5" id="KW-0560">Oxidoreductase</keyword>
<comment type="caution">
    <text evidence="9">The sequence shown here is derived from an EMBL/GenBank/DDBJ whole genome shotgun (WGS) entry which is preliminary data.</text>
</comment>
<dbReference type="InterPro" id="IPR036250">
    <property type="entry name" value="AcylCo_DH-like_C"/>
</dbReference>
<dbReference type="Proteomes" id="UP000655523">
    <property type="component" value="Unassembled WGS sequence"/>
</dbReference>
<dbReference type="Pfam" id="PF00441">
    <property type="entry name" value="Acyl-CoA_dh_1"/>
    <property type="match status" value="1"/>
</dbReference>
<sequence length="414" mass="45265">MDFVDSPEQAEFRAQARAWLAEHAPRELYEVLKSASYGDAILESPEMIAASKAWQRKKQAAGWACIHWPREYGGRDATPIEQVIWQEEEGVYGLLNKIVMTGQGICAPTLISWATEEQKRRFLPKLASGEEIWCQLFSEPAAGSDLAGLITRAERREGGWLINGQKVWTSHLHYADHAILLARTDSSVPKHEGLTMFFLGADTPGLSYQPIKQITGQSGFNEVFLTDVFIPDSQRLGPVGHGWRVALTTLMNERLTVGNGGMPTGFKELFSYCCMAECSGGGRAIDDPWVRSKLANWAVRTSGLRHTASRSISALCKGQAPGPEGSIGKLVAGTTMQEIAMFAIDLQSELGVQQGEQAPADGRFQAMLLRSAGTRIEGGTDEILRGIIAERVLGLPPDVRADKGIPFNKIPTGR</sequence>
<evidence type="ECO:0000259" key="8">
    <source>
        <dbReference type="Pfam" id="PF02771"/>
    </source>
</evidence>
<evidence type="ECO:0000256" key="3">
    <source>
        <dbReference type="ARBA" id="ARBA00022630"/>
    </source>
</evidence>
<feature type="domain" description="Acyl-CoA dehydrogenase/oxidase C-terminal" evidence="6">
    <location>
        <begin position="240"/>
        <end position="393"/>
    </location>
</feature>
<evidence type="ECO:0000256" key="4">
    <source>
        <dbReference type="ARBA" id="ARBA00022827"/>
    </source>
</evidence>
<dbReference type="GO" id="GO:0050660">
    <property type="term" value="F:flavin adenine dinucleotide binding"/>
    <property type="evidence" value="ECO:0007669"/>
    <property type="project" value="InterPro"/>
</dbReference>
<dbReference type="GO" id="GO:0016627">
    <property type="term" value="F:oxidoreductase activity, acting on the CH-CH group of donors"/>
    <property type="evidence" value="ECO:0007669"/>
    <property type="project" value="InterPro"/>
</dbReference>
<evidence type="ECO:0000313" key="10">
    <source>
        <dbReference type="Proteomes" id="UP000655523"/>
    </source>
</evidence>
<name>A0A972SHC3_9BURK</name>
<dbReference type="InterPro" id="IPR013786">
    <property type="entry name" value="AcylCoA_DH/ox_N"/>
</dbReference>
<dbReference type="EMBL" id="WOEZ01000044">
    <property type="protein sequence ID" value="NPT54869.1"/>
    <property type="molecule type" value="Genomic_DNA"/>
</dbReference>
<evidence type="ECO:0000259" key="6">
    <source>
        <dbReference type="Pfam" id="PF00441"/>
    </source>
</evidence>
<dbReference type="Gene3D" id="1.10.540.10">
    <property type="entry name" value="Acyl-CoA dehydrogenase/oxidase, N-terminal domain"/>
    <property type="match status" value="1"/>
</dbReference>
<dbReference type="Pfam" id="PF02770">
    <property type="entry name" value="Acyl-CoA_dh_M"/>
    <property type="match status" value="1"/>
</dbReference>
<comment type="cofactor">
    <cofactor evidence="1">
        <name>FAD</name>
        <dbReference type="ChEBI" id="CHEBI:57692"/>
    </cofactor>
</comment>
<keyword evidence="3" id="KW-0285">Flavoprotein</keyword>
<organism evidence="9 10">
    <name type="scientific">Paraburkholderia elongata</name>
    <dbReference type="NCBI Taxonomy" id="2675747"/>
    <lineage>
        <taxon>Bacteria</taxon>
        <taxon>Pseudomonadati</taxon>
        <taxon>Pseudomonadota</taxon>
        <taxon>Betaproteobacteria</taxon>
        <taxon>Burkholderiales</taxon>
        <taxon>Burkholderiaceae</taxon>
        <taxon>Paraburkholderia</taxon>
    </lineage>
</organism>
<comment type="similarity">
    <text evidence="2">Belongs to the acyl-CoA dehydrogenase family.</text>
</comment>
<dbReference type="AlphaFoldDB" id="A0A972SHC3"/>
<dbReference type="PANTHER" id="PTHR43292:SF4">
    <property type="entry name" value="ACYL-COA DEHYDROGENASE FADE34"/>
    <property type="match status" value="1"/>
</dbReference>
<feature type="domain" description="Acyl-CoA oxidase/dehydrogenase middle" evidence="7">
    <location>
        <begin position="134"/>
        <end position="228"/>
    </location>
</feature>
<dbReference type="FunFam" id="2.40.110.10:FF:000011">
    <property type="entry name" value="Acyl-CoA dehydrogenase FadE34"/>
    <property type="match status" value="1"/>
</dbReference>
<evidence type="ECO:0000259" key="7">
    <source>
        <dbReference type="Pfam" id="PF02770"/>
    </source>
</evidence>
<dbReference type="Gene3D" id="2.40.110.10">
    <property type="entry name" value="Butyryl-CoA Dehydrogenase, subunit A, domain 2"/>
    <property type="match status" value="1"/>
</dbReference>
<dbReference type="InterPro" id="IPR009075">
    <property type="entry name" value="AcylCo_DH/oxidase_C"/>
</dbReference>
<dbReference type="GO" id="GO:0005886">
    <property type="term" value="C:plasma membrane"/>
    <property type="evidence" value="ECO:0007669"/>
    <property type="project" value="TreeGrafter"/>
</dbReference>
<evidence type="ECO:0000313" key="9">
    <source>
        <dbReference type="EMBL" id="NPT54869.1"/>
    </source>
</evidence>
<dbReference type="SUPFAM" id="SSF47203">
    <property type="entry name" value="Acyl-CoA dehydrogenase C-terminal domain-like"/>
    <property type="match status" value="1"/>
</dbReference>
<dbReference type="InterPro" id="IPR046373">
    <property type="entry name" value="Acyl-CoA_Oxase/DH_mid-dom_sf"/>
</dbReference>
<keyword evidence="10" id="KW-1185">Reference proteome</keyword>